<accession>A0A4Z2HQR4</accession>
<keyword evidence="2" id="KW-1185">Reference proteome</keyword>
<protein>
    <submittedName>
        <fullName evidence="1">Uncharacterized protein</fullName>
    </submittedName>
</protein>
<gene>
    <name evidence="1" type="ORF">EYF80_021669</name>
</gene>
<dbReference type="AlphaFoldDB" id="A0A4Z2HQR4"/>
<organism evidence="1 2">
    <name type="scientific">Liparis tanakae</name>
    <name type="common">Tanaka's snailfish</name>
    <dbReference type="NCBI Taxonomy" id="230148"/>
    <lineage>
        <taxon>Eukaryota</taxon>
        <taxon>Metazoa</taxon>
        <taxon>Chordata</taxon>
        <taxon>Craniata</taxon>
        <taxon>Vertebrata</taxon>
        <taxon>Euteleostomi</taxon>
        <taxon>Actinopterygii</taxon>
        <taxon>Neopterygii</taxon>
        <taxon>Teleostei</taxon>
        <taxon>Neoteleostei</taxon>
        <taxon>Acanthomorphata</taxon>
        <taxon>Eupercaria</taxon>
        <taxon>Perciformes</taxon>
        <taxon>Cottioidei</taxon>
        <taxon>Cottales</taxon>
        <taxon>Liparidae</taxon>
        <taxon>Liparis</taxon>
    </lineage>
</organism>
<evidence type="ECO:0000313" key="2">
    <source>
        <dbReference type="Proteomes" id="UP000314294"/>
    </source>
</evidence>
<reference evidence="1 2" key="1">
    <citation type="submission" date="2019-03" db="EMBL/GenBank/DDBJ databases">
        <title>First draft genome of Liparis tanakae, snailfish: a comprehensive survey of snailfish specific genes.</title>
        <authorList>
            <person name="Kim W."/>
            <person name="Song I."/>
            <person name="Jeong J.-H."/>
            <person name="Kim D."/>
            <person name="Kim S."/>
            <person name="Ryu S."/>
            <person name="Song J.Y."/>
            <person name="Lee S.K."/>
        </authorList>
    </citation>
    <scope>NUCLEOTIDE SEQUENCE [LARGE SCALE GENOMIC DNA]</scope>
    <source>
        <tissue evidence="1">Muscle</tissue>
    </source>
</reference>
<dbReference type="EMBL" id="SRLO01000194">
    <property type="protein sequence ID" value="TNN68186.1"/>
    <property type="molecule type" value="Genomic_DNA"/>
</dbReference>
<name>A0A4Z2HQR4_9TELE</name>
<dbReference type="Proteomes" id="UP000314294">
    <property type="component" value="Unassembled WGS sequence"/>
</dbReference>
<comment type="caution">
    <text evidence="1">The sequence shown here is derived from an EMBL/GenBank/DDBJ whole genome shotgun (WGS) entry which is preliminary data.</text>
</comment>
<evidence type="ECO:0000313" key="1">
    <source>
        <dbReference type="EMBL" id="TNN68186.1"/>
    </source>
</evidence>
<proteinExistence type="predicted"/>
<sequence>MEDLIQPEPQTHQIIIKVTISKISVRHPVARCCNCRSIFIRDSIVLVVVSAESHFPTVGWLDDLEDKLPASPLRVAWLLYSPN</sequence>